<keyword evidence="2" id="KW-1185">Reference proteome</keyword>
<name>A0A9D4QIG3_DREPO</name>
<dbReference type="AlphaFoldDB" id="A0A9D4QIG3"/>
<evidence type="ECO:0000313" key="2">
    <source>
        <dbReference type="Proteomes" id="UP000828390"/>
    </source>
</evidence>
<protein>
    <submittedName>
        <fullName evidence="1">Uncharacterized protein</fullName>
    </submittedName>
</protein>
<gene>
    <name evidence="1" type="ORF">DPMN_106399</name>
</gene>
<reference evidence="1" key="1">
    <citation type="journal article" date="2019" name="bioRxiv">
        <title>The Genome of the Zebra Mussel, Dreissena polymorpha: A Resource for Invasive Species Research.</title>
        <authorList>
            <person name="McCartney M.A."/>
            <person name="Auch B."/>
            <person name="Kono T."/>
            <person name="Mallez S."/>
            <person name="Zhang Y."/>
            <person name="Obille A."/>
            <person name="Becker A."/>
            <person name="Abrahante J.E."/>
            <person name="Garbe J."/>
            <person name="Badalamenti J.P."/>
            <person name="Herman A."/>
            <person name="Mangelson H."/>
            <person name="Liachko I."/>
            <person name="Sullivan S."/>
            <person name="Sone E.D."/>
            <person name="Koren S."/>
            <person name="Silverstein K.A.T."/>
            <person name="Beckman K.B."/>
            <person name="Gohl D.M."/>
        </authorList>
    </citation>
    <scope>NUCLEOTIDE SEQUENCE</scope>
    <source>
        <strain evidence="1">Duluth1</strain>
        <tissue evidence="1">Whole animal</tissue>
    </source>
</reference>
<accession>A0A9D4QIG3</accession>
<dbReference type="EMBL" id="JAIWYP010000004">
    <property type="protein sequence ID" value="KAH3833098.1"/>
    <property type="molecule type" value="Genomic_DNA"/>
</dbReference>
<evidence type="ECO:0000313" key="1">
    <source>
        <dbReference type="EMBL" id="KAH3833098.1"/>
    </source>
</evidence>
<comment type="caution">
    <text evidence="1">The sequence shown here is derived from an EMBL/GenBank/DDBJ whole genome shotgun (WGS) entry which is preliminary data.</text>
</comment>
<dbReference type="Proteomes" id="UP000828390">
    <property type="component" value="Unassembled WGS sequence"/>
</dbReference>
<sequence length="157" mass="17813">MDDIGVSEDIIQFRRQSCLFQESFNSWKEVTYIFGSQSEGSTTLGMESDHDTLQLCYRNIYVGLDFSDMRMENLNHLLVQTLLNLPQCCSLQKVGSRVDTDKYLYWGPSPEPQSDYIIDSDGRLVLSSLAFIPTEAEDFGTAMDIVVDYHGPAINTF</sequence>
<proteinExistence type="predicted"/>
<reference evidence="1" key="2">
    <citation type="submission" date="2020-11" db="EMBL/GenBank/DDBJ databases">
        <authorList>
            <person name="McCartney M.A."/>
            <person name="Auch B."/>
            <person name="Kono T."/>
            <person name="Mallez S."/>
            <person name="Becker A."/>
            <person name="Gohl D.M."/>
            <person name="Silverstein K.A.T."/>
            <person name="Koren S."/>
            <person name="Bechman K.B."/>
            <person name="Herman A."/>
            <person name="Abrahante J.E."/>
            <person name="Garbe J."/>
        </authorList>
    </citation>
    <scope>NUCLEOTIDE SEQUENCE</scope>
    <source>
        <strain evidence="1">Duluth1</strain>
        <tissue evidence="1">Whole animal</tissue>
    </source>
</reference>
<organism evidence="1 2">
    <name type="scientific">Dreissena polymorpha</name>
    <name type="common">Zebra mussel</name>
    <name type="synonym">Mytilus polymorpha</name>
    <dbReference type="NCBI Taxonomy" id="45954"/>
    <lineage>
        <taxon>Eukaryota</taxon>
        <taxon>Metazoa</taxon>
        <taxon>Spiralia</taxon>
        <taxon>Lophotrochozoa</taxon>
        <taxon>Mollusca</taxon>
        <taxon>Bivalvia</taxon>
        <taxon>Autobranchia</taxon>
        <taxon>Heteroconchia</taxon>
        <taxon>Euheterodonta</taxon>
        <taxon>Imparidentia</taxon>
        <taxon>Neoheterodontei</taxon>
        <taxon>Myida</taxon>
        <taxon>Dreissenoidea</taxon>
        <taxon>Dreissenidae</taxon>
        <taxon>Dreissena</taxon>
    </lineage>
</organism>